<accession>A0A4R9C336</accession>
<evidence type="ECO:0000256" key="2">
    <source>
        <dbReference type="ARBA" id="ARBA00022475"/>
    </source>
</evidence>
<evidence type="ECO:0000313" key="8">
    <source>
        <dbReference type="Proteomes" id="UP000297454"/>
    </source>
</evidence>
<dbReference type="CDD" id="cd06580">
    <property type="entry name" value="TM_PBP1_transp_TpRbsC_like"/>
    <property type="match status" value="1"/>
</dbReference>
<keyword evidence="4 6" id="KW-1133">Transmembrane helix</keyword>
<dbReference type="Gene3D" id="1.10.3470.10">
    <property type="entry name" value="ABC transporter involved in vitamin B12 uptake, BtuC"/>
    <property type="match status" value="1"/>
</dbReference>
<dbReference type="InterPro" id="IPR037294">
    <property type="entry name" value="ABC_BtuC-like"/>
</dbReference>
<dbReference type="GO" id="GO:0005886">
    <property type="term" value="C:plasma membrane"/>
    <property type="evidence" value="ECO:0007669"/>
    <property type="project" value="UniProtKB-SubCell"/>
</dbReference>
<dbReference type="Proteomes" id="UP000297454">
    <property type="component" value="Unassembled WGS sequence"/>
</dbReference>
<dbReference type="AlphaFoldDB" id="A0A4R9C336"/>
<dbReference type="RefSeq" id="WP_134744120.1">
    <property type="nucleotide sequence ID" value="NZ_CP119761.1"/>
</dbReference>
<feature type="transmembrane region" description="Helical" evidence="6">
    <location>
        <begin position="203"/>
        <end position="221"/>
    </location>
</feature>
<feature type="transmembrane region" description="Helical" evidence="6">
    <location>
        <begin position="33"/>
        <end position="54"/>
    </location>
</feature>
<dbReference type="PANTHER" id="PTHR43370:SF1">
    <property type="entry name" value="GUANOSINE ABC TRANSPORTER PERMEASE PROTEIN NUPQ"/>
    <property type="match status" value="1"/>
</dbReference>
<feature type="transmembrane region" description="Helical" evidence="6">
    <location>
        <begin position="228"/>
        <end position="246"/>
    </location>
</feature>
<keyword evidence="3 6" id="KW-0812">Transmembrane</keyword>
<evidence type="ECO:0000256" key="5">
    <source>
        <dbReference type="ARBA" id="ARBA00023136"/>
    </source>
</evidence>
<dbReference type="GO" id="GO:0022857">
    <property type="term" value="F:transmembrane transporter activity"/>
    <property type="evidence" value="ECO:0007669"/>
    <property type="project" value="InterPro"/>
</dbReference>
<dbReference type="InterPro" id="IPR001851">
    <property type="entry name" value="ABC_transp_permease"/>
</dbReference>
<gene>
    <name evidence="7" type="ORF">EQF91_04130</name>
</gene>
<evidence type="ECO:0000256" key="6">
    <source>
        <dbReference type="SAM" id="Phobius"/>
    </source>
</evidence>
<dbReference type="Pfam" id="PF02653">
    <property type="entry name" value="BPD_transp_2"/>
    <property type="match status" value="1"/>
</dbReference>
<evidence type="ECO:0000313" key="7">
    <source>
        <dbReference type="EMBL" id="TFF66287.1"/>
    </source>
</evidence>
<evidence type="ECO:0000256" key="3">
    <source>
        <dbReference type="ARBA" id="ARBA00022692"/>
    </source>
</evidence>
<keyword evidence="5 6" id="KW-0472">Membrane</keyword>
<feature type="transmembrane region" description="Helical" evidence="6">
    <location>
        <begin position="131"/>
        <end position="148"/>
    </location>
</feature>
<evidence type="ECO:0000256" key="4">
    <source>
        <dbReference type="ARBA" id="ARBA00022989"/>
    </source>
</evidence>
<sequence>MNSIFTIFIITLMYSTPLVFGAMGGVISEKSGVVNIGIEGMMAIGGFTGAAVSYYTASPWIGFIAAGFAGAVFGLIHAVASVSFRADQTVSGIAINMIGTGMAFFISKVLFDSANTPTMMHKLPKVFGIEATSIVAFAIVILLWIFLYRTKWGLRLLSVGEHPAAADTLGINVYRVRYLAVIMSGFFSGLGGGTVTLSLLSNFNTTSIAGQGFIALAAVIFGKWTPHGAYGAALIFGLAQAISVYLGGSTFIPSEFVAMIPFVMTLVILVFVGKSEAPKADGVPYIKGVR</sequence>
<comment type="caution">
    <text evidence="7">The sequence shown here is derived from an EMBL/GenBank/DDBJ whole genome shotgun (WGS) entry which is preliminary data.</text>
</comment>
<evidence type="ECO:0000256" key="1">
    <source>
        <dbReference type="ARBA" id="ARBA00004651"/>
    </source>
</evidence>
<organism evidence="7 8">
    <name type="scientific">Helcococcus ovis</name>
    <dbReference type="NCBI Taxonomy" id="72026"/>
    <lineage>
        <taxon>Bacteria</taxon>
        <taxon>Bacillati</taxon>
        <taxon>Bacillota</taxon>
        <taxon>Tissierellia</taxon>
        <taxon>Tissierellales</taxon>
        <taxon>Peptoniphilaceae</taxon>
        <taxon>Helcococcus</taxon>
    </lineage>
</organism>
<dbReference type="PANTHER" id="PTHR43370">
    <property type="entry name" value="SUGAR ABC TRANSPORTER INTEGRAL MEMBRANE PROTEIN-RELATED"/>
    <property type="match status" value="1"/>
</dbReference>
<protein>
    <submittedName>
        <fullName evidence="7">ABC transporter permease</fullName>
    </submittedName>
</protein>
<reference evidence="7 8" key="1">
    <citation type="submission" date="2019-01" db="EMBL/GenBank/DDBJ databases">
        <title>Draft Genome Sequences of Helcococcus ovis Strains Isolated from the Uterus and Vagina of Dairy Cows with Metritis.</title>
        <authorList>
            <person name="Cunha F."/>
            <person name="Jeon S.J."/>
            <person name="Kutzer P."/>
            <person name="Galvao K.N."/>
        </authorList>
    </citation>
    <scope>NUCLEOTIDE SEQUENCE [LARGE SCALE GENOMIC DNA]</scope>
    <source>
        <strain evidence="7 8">KG-37</strain>
    </source>
</reference>
<keyword evidence="2" id="KW-1003">Cell membrane</keyword>
<proteinExistence type="predicted"/>
<comment type="subcellular location">
    <subcellularLocation>
        <location evidence="1">Cell membrane</location>
        <topology evidence="1">Multi-pass membrane protein</topology>
    </subcellularLocation>
</comment>
<feature type="transmembrane region" description="Helical" evidence="6">
    <location>
        <begin position="60"/>
        <end position="80"/>
    </location>
</feature>
<dbReference type="EMBL" id="SCFR01000011">
    <property type="protein sequence ID" value="TFF66287.1"/>
    <property type="molecule type" value="Genomic_DNA"/>
</dbReference>
<feature type="transmembrane region" description="Helical" evidence="6">
    <location>
        <begin position="92"/>
        <end position="111"/>
    </location>
</feature>
<feature type="transmembrane region" description="Helical" evidence="6">
    <location>
        <begin position="252"/>
        <end position="272"/>
    </location>
</feature>
<keyword evidence="8" id="KW-1185">Reference proteome</keyword>
<name>A0A4R9C336_9FIRM</name>
<feature type="transmembrane region" description="Helical" evidence="6">
    <location>
        <begin position="6"/>
        <end position="26"/>
    </location>
</feature>
<feature type="transmembrane region" description="Helical" evidence="6">
    <location>
        <begin position="178"/>
        <end position="197"/>
    </location>
</feature>